<reference evidence="8 9" key="1">
    <citation type="submission" date="2015-12" db="EMBL/GenBank/DDBJ databases">
        <title>The genome of Folsomia candida.</title>
        <authorList>
            <person name="Faddeeva A."/>
            <person name="Derks M.F."/>
            <person name="Anvar Y."/>
            <person name="Smit S."/>
            <person name="Van Straalen N."/>
            <person name="Roelofs D."/>
        </authorList>
    </citation>
    <scope>NUCLEOTIDE SEQUENCE [LARGE SCALE GENOMIC DNA]</scope>
    <source>
        <strain evidence="8 9">VU population</strain>
        <tissue evidence="8">Whole body</tissue>
    </source>
</reference>
<dbReference type="SUPFAM" id="SSF81324">
    <property type="entry name" value="Voltage-gated potassium channels"/>
    <property type="match status" value="1"/>
</dbReference>
<gene>
    <name evidence="8" type="ORF">Fcan01_21695</name>
</gene>
<evidence type="ECO:0000256" key="2">
    <source>
        <dbReference type="ARBA" id="ARBA00022692"/>
    </source>
</evidence>
<dbReference type="STRING" id="158441.A0A226DF15"/>
<feature type="region of interest" description="Disordered" evidence="5">
    <location>
        <begin position="1"/>
        <end position="105"/>
    </location>
</feature>
<dbReference type="GO" id="GO:0001669">
    <property type="term" value="C:acrosomal vesicle"/>
    <property type="evidence" value="ECO:0007669"/>
    <property type="project" value="TreeGrafter"/>
</dbReference>
<feature type="compositionally biased region" description="Low complexity" evidence="5">
    <location>
        <begin position="63"/>
        <end position="83"/>
    </location>
</feature>
<feature type="transmembrane region" description="Helical" evidence="6">
    <location>
        <begin position="672"/>
        <end position="690"/>
    </location>
</feature>
<evidence type="ECO:0000256" key="1">
    <source>
        <dbReference type="ARBA" id="ARBA00004141"/>
    </source>
</evidence>
<dbReference type="Pfam" id="PF00520">
    <property type="entry name" value="Ion_trans"/>
    <property type="match status" value="1"/>
</dbReference>
<keyword evidence="9" id="KW-1185">Reference proteome</keyword>
<feature type="compositionally biased region" description="Pro residues" evidence="5">
    <location>
        <begin position="84"/>
        <end position="101"/>
    </location>
</feature>
<evidence type="ECO:0000256" key="6">
    <source>
        <dbReference type="SAM" id="Phobius"/>
    </source>
</evidence>
<evidence type="ECO:0000313" key="8">
    <source>
        <dbReference type="EMBL" id="OXA43759.1"/>
    </source>
</evidence>
<dbReference type="PANTHER" id="PTHR47131">
    <property type="entry name" value="CATION CHANNEL SPERM-ASSOCIATED PROTEIN 3"/>
    <property type="match status" value="1"/>
</dbReference>
<dbReference type="InterPro" id="IPR027359">
    <property type="entry name" value="Volt_channel_dom_sf"/>
</dbReference>
<dbReference type="OrthoDB" id="8251519at2759"/>
<dbReference type="AlphaFoldDB" id="A0A226DF15"/>
<feature type="compositionally biased region" description="Pro residues" evidence="5">
    <location>
        <begin position="36"/>
        <end position="55"/>
    </location>
</feature>
<evidence type="ECO:0000259" key="7">
    <source>
        <dbReference type="Pfam" id="PF00520"/>
    </source>
</evidence>
<evidence type="ECO:0000313" key="9">
    <source>
        <dbReference type="Proteomes" id="UP000198287"/>
    </source>
</evidence>
<dbReference type="GO" id="GO:0005245">
    <property type="term" value="F:voltage-gated calcium channel activity"/>
    <property type="evidence" value="ECO:0007669"/>
    <property type="project" value="TreeGrafter"/>
</dbReference>
<feature type="transmembrane region" description="Helical" evidence="6">
    <location>
        <begin position="598"/>
        <end position="619"/>
    </location>
</feature>
<protein>
    <submittedName>
        <fullName evidence="8">Cation channel sperm-associated protein 3</fullName>
    </submittedName>
</protein>
<dbReference type="Gene3D" id="1.20.120.350">
    <property type="entry name" value="Voltage-gated potassium channels. Chain C"/>
    <property type="match status" value="1"/>
</dbReference>
<dbReference type="InterPro" id="IPR005821">
    <property type="entry name" value="Ion_trans_dom"/>
</dbReference>
<feature type="region of interest" description="Disordered" evidence="5">
    <location>
        <begin position="294"/>
        <end position="341"/>
    </location>
</feature>
<dbReference type="GO" id="GO:0006814">
    <property type="term" value="P:sodium ion transport"/>
    <property type="evidence" value="ECO:0007669"/>
    <property type="project" value="TreeGrafter"/>
</dbReference>
<dbReference type="GO" id="GO:0036128">
    <property type="term" value="C:CatSper complex"/>
    <property type="evidence" value="ECO:0007669"/>
    <property type="project" value="TreeGrafter"/>
</dbReference>
<dbReference type="GO" id="GO:0030317">
    <property type="term" value="P:flagellated sperm motility"/>
    <property type="evidence" value="ECO:0007669"/>
    <property type="project" value="TreeGrafter"/>
</dbReference>
<evidence type="ECO:0000256" key="3">
    <source>
        <dbReference type="ARBA" id="ARBA00022989"/>
    </source>
</evidence>
<evidence type="ECO:0000256" key="5">
    <source>
        <dbReference type="SAM" id="MobiDB-lite"/>
    </source>
</evidence>
<feature type="domain" description="Ion transport" evidence="7">
    <location>
        <begin position="571"/>
        <end position="796"/>
    </location>
</feature>
<dbReference type="Gene3D" id="1.10.287.70">
    <property type="match status" value="1"/>
</dbReference>
<dbReference type="PANTHER" id="PTHR47131:SF1">
    <property type="entry name" value="CATION CHANNEL SPERM-ASSOCIATED PROTEIN 3"/>
    <property type="match status" value="1"/>
</dbReference>
<feature type="transmembrane region" description="Helical" evidence="6">
    <location>
        <begin position="696"/>
        <end position="719"/>
    </location>
</feature>
<comment type="caution">
    <text evidence="8">The sequence shown here is derived from an EMBL/GenBank/DDBJ whole genome shotgun (WGS) entry which is preliminary data.</text>
</comment>
<dbReference type="EMBL" id="LNIX01000021">
    <property type="protein sequence ID" value="OXA43759.1"/>
    <property type="molecule type" value="Genomic_DNA"/>
</dbReference>
<comment type="subcellular location">
    <subcellularLocation>
        <location evidence="1">Membrane</location>
        <topology evidence="1">Multi-pass membrane protein</topology>
    </subcellularLocation>
</comment>
<feature type="transmembrane region" description="Helical" evidence="6">
    <location>
        <begin position="766"/>
        <end position="789"/>
    </location>
</feature>
<sequence length="1025" mass="117433">MTGRGKGVPPSGVGSIKGVGGPSKPPPVAQQQNKPSPAPPEQSKPPPKPPPPSQPPQKNVISAPVAATNNTAPAAKKVIVPSPIIKPSPSPFRTGPQPPSATNPNTQGVSLFTTIFGTAMFANKWQKAMNEDRQAKIVEMFTIPRNDPNDVYKPNSAVETQTLAEQPYSKPLSDERIAMLHEIAINYDYGCQLDVIESFRPNTFVSHESREQLSRLPSWLRFLILMRYDQIHAKFEHHTHHFIKEIANYVETRRTTTGTGAEHMEHEHDGAMDEDDVDESEIFDRYTLEVGDIVPPSRPTIAPLDEEDDDMDRPTKQGQKNRPTLVKHARFSGGEAEPEDSELKAIMEKDDLFKVKTAAWKWKLPTTLEQDWEPSTVHRAATTLRRALLTQPLPSEIAMVAEDEKLAKNEKGMMKREGDDDDELEQGTVADSDRFKKPSWEDIIGTNLTFKEEIAEKVEEDLHRIPKGLKQHEREEEERLAGLVTNKRDQFVSPKPKSWIERIKNSDYMKRREEIKKKNKDLQDKAPSRKYSNIWVKNCPMEPVKQAKRFPHHYRCDESFHAYVVALVGSSFFKSFIMVAIVVNAVSLAVETGEVKTYHVVFDILDNLFLSIYLVEFLLKVYAHPYRYWTSGFNLFDFAILAVSLLNSILVWTKVDNLPALKLLVIFRALRILRGISMSVQIQVLITALVETLKTHVLSVLILLFLLMYITAIIAYYFFSPSEGLNHPWGNILKGMLRLFSFVTLDGWTDTSEEFERAGYTHSGRVFCLVCILLGNFLISNIFIAIIIMQISEATEAFRTRERDEREEIITLKKEIVFRRQKLDMRQLLAKQTVSTNADFYYLGSQFLKLLRHDDLVEMNNAQFSPLWMDSFYKSEMRCHHTANVLMNLHRQMADNLLTMYRKNMESRYSVTPIRRSRYNRYMKLKSKLAIIRQEFFRDMSSKKKPRQLRVNIGKSEFPQISKQLLDHAAWENVAKSGGGTGVNQDARKMLPTVDEEDEQAVDKEEQQEDNNDDDEEDMANRFPT</sequence>
<evidence type="ECO:0000256" key="4">
    <source>
        <dbReference type="ARBA" id="ARBA00023136"/>
    </source>
</evidence>
<dbReference type="Proteomes" id="UP000198287">
    <property type="component" value="Unassembled WGS sequence"/>
</dbReference>
<organism evidence="8 9">
    <name type="scientific">Folsomia candida</name>
    <name type="common">Springtail</name>
    <dbReference type="NCBI Taxonomy" id="158441"/>
    <lineage>
        <taxon>Eukaryota</taxon>
        <taxon>Metazoa</taxon>
        <taxon>Ecdysozoa</taxon>
        <taxon>Arthropoda</taxon>
        <taxon>Hexapoda</taxon>
        <taxon>Collembola</taxon>
        <taxon>Entomobryomorpha</taxon>
        <taxon>Isotomoidea</taxon>
        <taxon>Isotomidae</taxon>
        <taxon>Proisotominae</taxon>
        <taxon>Folsomia</taxon>
    </lineage>
</organism>
<keyword evidence="4 6" id="KW-0472">Membrane</keyword>
<feature type="transmembrane region" description="Helical" evidence="6">
    <location>
        <begin position="631"/>
        <end position="652"/>
    </location>
</feature>
<proteinExistence type="predicted"/>
<keyword evidence="3 6" id="KW-1133">Transmembrane helix</keyword>
<feature type="transmembrane region" description="Helical" evidence="6">
    <location>
        <begin position="560"/>
        <end position="586"/>
    </location>
</feature>
<dbReference type="OMA" id="FHAYVVA"/>
<keyword evidence="2 6" id="KW-0812">Transmembrane</keyword>
<feature type="compositionally biased region" description="Acidic residues" evidence="5">
    <location>
        <begin position="994"/>
        <end position="1018"/>
    </location>
</feature>
<dbReference type="GO" id="GO:0048240">
    <property type="term" value="P:sperm capacitation"/>
    <property type="evidence" value="ECO:0007669"/>
    <property type="project" value="TreeGrafter"/>
</dbReference>
<feature type="region of interest" description="Disordered" evidence="5">
    <location>
        <begin position="976"/>
        <end position="1025"/>
    </location>
</feature>
<accession>A0A226DF15</accession>
<name>A0A226DF15_FOLCA</name>